<dbReference type="GO" id="GO:0005524">
    <property type="term" value="F:ATP binding"/>
    <property type="evidence" value="ECO:0007669"/>
    <property type="project" value="InterPro"/>
</dbReference>
<dbReference type="PANTHER" id="PTHR36796:SF1">
    <property type="entry name" value="PROTEIN KINASE SUPERFAMILY PROTEIN"/>
    <property type="match status" value="1"/>
</dbReference>
<evidence type="ECO:0000313" key="3">
    <source>
        <dbReference type="Proteomes" id="UP000650467"/>
    </source>
</evidence>
<dbReference type="PROSITE" id="PS50011">
    <property type="entry name" value="PROTEIN_KINASE_DOM"/>
    <property type="match status" value="1"/>
</dbReference>
<proteinExistence type="predicted"/>
<evidence type="ECO:0000259" key="1">
    <source>
        <dbReference type="PROSITE" id="PS50011"/>
    </source>
</evidence>
<dbReference type="AlphaFoldDB" id="A0A835TFL1"/>
<keyword evidence="3" id="KW-1185">Reference proteome</keyword>
<dbReference type="GO" id="GO:0009507">
    <property type="term" value="C:chloroplast"/>
    <property type="evidence" value="ECO:0007669"/>
    <property type="project" value="TreeGrafter"/>
</dbReference>
<comment type="caution">
    <text evidence="2">The sequence shown here is derived from an EMBL/GenBank/DDBJ whole genome shotgun (WGS) entry which is preliminary data.</text>
</comment>
<feature type="domain" description="Protein kinase" evidence="1">
    <location>
        <begin position="101"/>
        <end position="457"/>
    </location>
</feature>
<dbReference type="InterPro" id="IPR000719">
    <property type="entry name" value="Prot_kinase_dom"/>
</dbReference>
<dbReference type="GO" id="GO:0004672">
    <property type="term" value="F:protein kinase activity"/>
    <property type="evidence" value="ECO:0007669"/>
    <property type="project" value="InterPro"/>
</dbReference>
<dbReference type="Gene3D" id="1.10.510.10">
    <property type="entry name" value="Transferase(Phosphotransferase) domain 1"/>
    <property type="match status" value="1"/>
</dbReference>
<reference evidence="2" key="1">
    <citation type="journal article" date="2020" name="bioRxiv">
        <title>Comparative genomics of Chlamydomonas.</title>
        <authorList>
            <person name="Craig R.J."/>
            <person name="Hasan A.R."/>
            <person name="Ness R.W."/>
            <person name="Keightley P.D."/>
        </authorList>
    </citation>
    <scope>NUCLEOTIDE SEQUENCE</scope>
    <source>
        <strain evidence="2">SAG 7.73</strain>
    </source>
</reference>
<name>A0A835TFL1_CHLIN</name>
<dbReference type="SUPFAM" id="SSF56112">
    <property type="entry name" value="Protein kinase-like (PK-like)"/>
    <property type="match status" value="1"/>
</dbReference>
<dbReference type="InterPro" id="IPR011009">
    <property type="entry name" value="Kinase-like_dom_sf"/>
</dbReference>
<dbReference type="OrthoDB" id="1076at2759"/>
<dbReference type="PANTHER" id="PTHR36796">
    <property type="entry name" value="PROTEIN KINASE SUPERFAMILY PROTEIN"/>
    <property type="match status" value="1"/>
</dbReference>
<evidence type="ECO:0000313" key="2">
    <source>
        <dbReference type="EMBL" id="KAG2436895.1"/>
    </source>
</evidence>
<organism evidence="2 3">
    <name type="scientific">Chlamydomonas incerta</name>
    <dbReference type="NCBI Taxonomy" id="51695"/>
    <lineage>
        <taxon>Eukaryota</taxon>
        <taxon>Viridiplantae</taxon>
        <taxon>Chlorophyta</taxon>
        <taxon>core chlorophytes</taxon>
        <taxon>Chlorophyceae</taxon>
        <taxon>CS clade</taxon>
        <taxon>Chlamydomonadales</taxon>
        <taxon>Chlamydomonadaceae</taxon>
        <taxon>Chlamydomonas</taxon>
    </lineage>
</organism>
<gene>
    <name evidence="2" type="ORF">HXX76_006414</name>
</gene>
<sequence length="460" mass="49970">MLLQHPPSRCLHARAGRQTHRCPRRPITFYHTRSWQLAAGADDDAAQEGLDINQLARLLSQQAAALRSSISDDELRKSYDGYEDTPRGSAFGILQAQQLETRVFTEIGPGFFDSDDFEVLQQLGRISVMRDTGTSVEGVTAVIAYAAKFLPRLPMQRSITVLLKEYLPVAKAVAYNELLVMSKLCGLPEDQYSAANRPTTRSPPIVPLLGYFVSAPTEEAAALSMDAEADSVWLVYRWDGMKPLNMYLSDVRPPEGRAGFFKKKEVADAEAWRARHAMLRSLARALVGAVAHCHGAGVVHGSLSSGTVFVSSTDDADAEGLFVKLDNFGFGRLDRSGTSPLGLATPQLPGQDIDSTAQREGRRFDLQATALTLLEVISAGTASSPAGALPRPTLTRLLFEIYADDVAALRDYCADDPALANLVEFLDDGGDKAGWDLVAALVKGLRPAQDLVLHPFLTRA</sequence>
<dbReference type="Proteomes" id="UP000650467">
    <property type="component" value="Unassembled WGS sequence"/>
</dbReference>
<dbReference type="EMBL" id="JAEHOC010000012">
    <property type="protein sequence ID" value="KAG2436895.1"/>
    <property type="molecule type" value="Genomic_DNA"/>
</dbReference>
<accession>A0A835TFL1</accession>
<protein>
    <recommendedName>
        <fullName evidence="1">Protein kinase domain-containing protein</fullName>
    </recommendedName>
</protein>